<protein>
    <recommendedName>
        <fullName evidence="3">SpoVT-AbrB domain-containing protein</fullName>
    </recommendedName>
</protein>
<evidence type="ECO:0008006" key="3">
    <source>
        <dbReference type="Google" id="ProtNLM"/>
    </source>
</evidence>
<proteinExistence type="predicted"/>
<dbReference type="Proteomes" id="UP001246244">
    <property type="component" value="Unassembled WGS sequence"/>
</dbReference>
<comment type="caution">
    <text evidence="1">The sequence shown here is derived from an EMBL/GenBank/DDBJ whole genome shotgun (WGS) entry which is preliminary data.</text>
</comment>
<dbReference type="RefSeq" id="WP_310577218.1">
    <property type="nucleotide sequence ID" value="NZ_JAVKPK010000102.1"/>
</dbReference>
<keyword evidence="2" id="KW-1185">Reference proteome</keyword>
<gene>
    <name evidence="1" type="ORF">RG963_15685</name>
</gene>
<name>A0ABU2D5C4_9EURY</name>
<reference evidence="2" key="1">
    <citation type="submission" date="2023-07" db="EMBL/GenBank/DDBJ databases">
        <title>Whole-genome sequencing of a new Methanosarcina sp. Z-7115.</title>
        <authorList>
            <person name="Zhilina T.N."/>
            <person name="Merkel A.Y."/>
        </authorList>
    </citation>
    <scope>NUCLEOTIDE SEQUENCE [LARGE SCALE GENOMIC DNA]</scope>
    <source>
        <strain evidence="2">Z-7115</strain>
    </source>
</reference>
<evidence type="ECO:0000313" key="1">
    <source>
        <dbReference type="EMBL" id="MDR7667191.1"/>
    </source>
</evidence>
<organism evidence="1 2">
    <name type="scientific">Methanosarcina baikalica</name>
    <dbReference type="NCBI Taxonomy" id="3073890"/>
    <lineage>
        <taxon>Archaea</taxon>
        <taxon>Methanobacteriati</taxon>
        <taxon>Methanobacteriota</taxon>
        <taxon>Stenosarchaea group</taxon>
        <taxon>Methanomicrobia</taxon>
        <taxon>Methanosarcinales</taxon>
        <taxon>Methanosarcinaceae</taxon>
        <taxon>Methanosarcina</taxon>
    </lineage>
</organism>
<sequence length="50" mass="5884">MTSIQLSKVRIYSINIPVRIARSMHLRKGENAIIRKGKKENEFVVMIERE</sequence>
<evidence type="ECO:0000313" key="2">
    <source>
        <dbReference type="Proteomes" id="UP001246244"/>
    </source>
</evidence>
<accession>A0ABU2D5C4</accession>
<dbReference type="EMBL" id="JAVKPK010000102">
    <property type="protein sequence ID" value="MDR7667191.1"/>
    <property type="molecule type" value="Genomic_DNA"/>
</dbReference>